<dbReference type="EMBL" id="MLGG01000002">
    <property type="protein sequence ID" value="KAK1467448.1"/>
    <property type="molecule type" value="Genomic_DNA"/>
</dbReference>
<evidence type="ECO:0000313" key="1">
    <source>
        <dbReference type="EMBL" id="KAK1467448.1"/>
    </source>
</evidence>
<reference evidence="1 2" key="1">
    <citation type="submission" date="2016-10" db="EMBL/GenBank/DDBJ databases">
        <title>The genome sequence of Colletotrichum fioriniae PJ7.</title>
        <authorList>
            <person name="Baroncelli R."/>
        </authorList>
    </citation>
    <scope>NUCLEOTIDE SEQUENCE [LARGE SCALE GENOMIC DNA]</scope>
    <source>
        <strain evidence="1">Col 31</strain>
    </source>
</reference>
<proteinExistence type="predicted"/>
<evidence type="ECO:0000313" key="2">
    <source>
        <dbReference type="Proteomes" id="UP001239795"/>
    </source>
</evidence>
<sequence>MIRIPETPLGPWIPEFLFPQGQDEPTCRVEPKKTVLSPPLPVFQSVFSEGSCKCCSVFCAAARIPTSTGTPGMQDSTNEALIETRTKNIARAALLVLLEIGSLGVRREARKPTTTLPWDTCQSATKLSLVRARSCARRLPRCNLPSATESPSLSLYVELKRIAPGPGPSKVLIERLLISIVAPLRRPLVRRYLSGCLPWRRPIA</sequence>
<gene>
    <name evidence="1" type="ORF">CMEL01_11441</name>
</gene>
<comment type="caution">
    <text evidence="1">The sequence shown here is derived from an EMBL/GenBank/DDBJ whole genome shotgun (WGS) entry which is preliminary data.</text>
</comment>
<dbReference type="Proteomes" id="UP001239795">
    <property type="component" value="Unassembled WGS sequence"/>
</dbReference>
<protein>
    <submittedName>
        <fullName evidence="1">Uncharacterized protein</fullName>
    </submittedName>
</protein>
<keyword evidence="2" id="KW-1185">Reference proteome</keyword>
<dbReference type="AlphaFoldDB" id="A0AAI9Y112"/>
<name>A0AAI9Y112_9PEZI</name>
<organism evidence="1 2">
    <name type="scientific">Colletotrichum melonis</name>
    <dbReference type="NCBI Taxonomy" id="1209925"/>
    <lineage>
        <taxon>Eukaryota</taxon>
        <taxon>Fungi</taxon>
        <taxon>Dikarya</taxon>
        <taxon>Ascomycota</taxon>
        <taxon>Pezizomycotina</taxon>
        <taxon>Sordariomycetes</taxon>
        <taxon>Hypocreomycetidae</taxon>
        <taxon>Glomerellales</taxon>
        <taxon>Glomerellaceae</taxon>
        <taxon>Colletotrichum</taxon>
        <taxon>Colletotrichum acutatum species complex</taxon>
    </lineage>
</organism>
<accession>A0AAI9Y112</accession>